<evidence type="ECO:0000313" key="1">
    <source>
        <dbReference type="EMBL" id="PZO45136.1"/>
    </source>
</evidence>
<comment type="caution">
    <text evidence="1">The sequence shown here is derived from an EMBL/GenBank/DDBJ whole genome shotgun (WGS) entry which is preliminary data.</text>
</comment>
<accession>A0A2W4WJS0</accession>
<reference evidence="1 2" key="2">
    <citation type="submission" date="2018-06" db="EMBL/GenBank/DDBJ databases">
        <title>Metagenomic assembly of (sub)arctic Cyanobacteria and their associated microbiome from non-axenic cultures.</title>
        <authorList>
            <person name="Baurain D."/>
        </authorList>
    </citation>
    <scope>NUCLEOTIDE SEQUENCE [LARGE SCALE GENOMIC DNA]</scope>
    <source>
        <strain evidence="1">ULC066bin1</strain>
    </source>
</reference>
<reference evidence="1 2" key="1">
    <citation type="submission" date="2018-04" db="EMBL/GenBank/DDBJ databases">
        <authorList>
            <person name="Go L.Y."/>
            <person name="Mitchell J.A."/>
        </authorList>
    </citation>
    <scope>NUCLEOTIDE SEQUENCE [LARGE SCALE GENOMIC DNA]</scope>
    <source>
        <strain evidence="1">ULC066bin1</strain>
    </source>
</reference>
<dbReference type="EMBL" id="QBML01000001">
    <property type="protein sequence ID" value="PZO45136.1"/>
    <property type="molecule type" value="Genomic_DNA"/>
</dbReference>
<protein>
    <submittedName>
        <fullName evidence="1">Uncharacterized protein</fullName>
    </submittedName>
</protein>
<dbReference type="AlphaFoldDB" id="A0A2W4WJS0"/>
<proteinExistence type="predicted"/>
<sequence>MNLGVGEIARLLDVDRTLLKQWSFHFKEYLSSGANPQKGTSRQFTLLDLQVLIYVCEYWEEQPDIESIKIGLNCGNHIDSSIYKNMLTSLLPIFQEPYENLDETWKNVFLIGGMCENLIDEFALAESFKLAGDILLESSLSNDEHCEILYPIMYNYRHSVELYLKAVLPAQKEKHHNLQILFKELNEILKNKNVTVIPDWFKNLVYEFHDFDPNSTTFRFSESGIFSKSTGNKGEFMIDLQHIKKLMSWFGQSLQRIRYLQIAP</sequence>
<organism evidence="1 2">
    <name type="scientific">Pseudanabaena frigida</name>
    <dbReference type="NCBI Taxonomy" id="945775"/>
    <lineage>
        <taxon>Bacteria</taxon>
        <taxon>Bacillati</taxon>
        <taxon>Cyanobacteriota</taxon>
        <taxon>Cyanophyceae</taxon>
        <taxon>Pseudanabaenales</taxon>
        <taxon>Pseudanabaenaceae</taxon>
        <taxon>Pseudanabaena</taxon>
    </lineage>
</organism>
<dbReference type="Proteomes" id="UP000249467">
    <property type="component" value="Unassembled WGS sequence"/>
</dbReference>
<evidence type="ECO:0000313" key="2">
    <source>
        <dbReference type="Proteomes" id="UP000249467"/>
    </source>
</evidence>
<name>A0A2W4WJS0_9CYAN</name>
<gene>
    <name evidence="1" type="ORF">DCF19_01195</name>
</gene>